<evidence type="ECO:0000256" key="3">
    <source>
        <dbReference type="ARBA" id="ARBA00022692"/>
    </source>
</evidence>
<dbReference type="Pfam" id="PF01553">
    <property type="entry name" value="Acyltransferase"/>
    <property type="match status" value="1"/>
</dbReference>
<dbReference type="SUPFAM" id="SSF69593">
    <property type="entry name" value="Glycerol-3-phosphate (1)-acyltransferase"/>
    <property type="match status" value="1"/>
</dbReference>
<organism evidence="10 11">
    <name type="scientific">Sagittula stellata (strain ATCC 700073 / DSM 11524 / E-37)</name>
    <dbReference type="NCBI Taxonomy" id="388399"/>
    <lineage>
        <taxon>Bacteria</taxon>
        <taxon>Pseudomonadati</taxon>
        <taxon>Pseudomonadota</taxon>
        <taxon>Alphaproteobacteria</taxon>
        <taxon>Rhodobacterales</taxon>
        <taxon>Roseobacteraceae</taxon>
        <taxon>Sagittula</taxon>
    </lineage>
</organism>
<keyword evidence="2 10" id="KW-0808">Transferase</keyword>
<dbReference type="GO" id="GO:0016020">
    <property type="term" value="C:membrane"/>
    <property type="evidence" value="ECO:0007669"/>
    <property type="project" value="UniProtKB-SubCell"/>
</dbReference>
<feature type="domain" description="Phospholipid/glycerol acyltransferase" evidence="9">
    <location>
        <begin position="90"/>
        <end position="205"/>
    </location>
</feature>
<comment type="caution">
    <text evidence="10">The sequence shown here is derived from an EMBL/GenBank/DDBJ whole genome shotgun (WGS) entry which is preliminary data.</text>
</comment>
<evidence type="ECO:0000256" key="7">
    <source>
        <dbReference type="ARBA" id="ARBA00023315"/>
    </source>
</evidence>
<proteinExistence type="predicted"/>
<keyword evidence="5" id="KW-0443">Lipid metabolism</keyword>
<evidence type="ECO:0000256" key="6">
    <source>
        <dbReference type="ARBA" id="ARBA00023136"/>
    </source>
</evidence>
<gene>
    <name evidence="10" type="ORF">SSE37_05125</name>
</gene>
<keyword evidence="6 8" id="KW-0472">Membrane</keyword>
<dbReference type="Proteomes" id="UP000005713">
    <property type="component" value="Unassembled WGS sequence"/>
</dbReference>
<sequence length="278" mass="30910">MSYTWAGDEPPSHPPFTLCERLRVAWRGTLIALVLVIGLLLMMLLRLVERPMHGMDRPWTPHITRAVCRIVLRIMGLKVRASGSPPATRGALVANHSSWLDIFVLNSRQTVYFVSKAEVAGWPGIGLLARATGTVFITRDRRDAAAQTALFRERLIHGHRLLFFPEGTSTDGRRVLTFRTPLFAAFFDDALVHETSVQAVSLAYRAPDGADPRFYGWWGDMDFAPSLARVLAQRQQGTVEVVCHPALRVDGFANRKSLAHALEAQVRAGHAAALAKRR</sequence>
<dbReference type="GO" id="GO:0006629">
    <property type="term" value="P:lipid metabolic process"/>
    <property type="evidence" value="ECO:0007669"/>
    <property type="project" value="UniProtKB-KW"/>
</dbReference>
<keyword evidence="11" id="KW-1185">Reference proteome</keyword>
<evidence type="ECO:0000256" key="5">
    <source>
        <dbReference type="ARBA" id="ARBA00023098"/>
    </source>
</evidence>
<keyword evidence="7 10" id="KW-0012">Acyltransferase</keyword>
<evidence type="ECO:0000313" key="11">
    <source>
        <dbReference type="Proteomes" id="UP000005713"/>
    </source>
</evidence>
<evidence type="ECO:0000256" key="8">
    <source>
        <dbReference type="SAM" id="Phobius"/>
    </source>
</evidence>
<dbReference type="GO" id="GO:0016746">
    <property type="term" value="F:acyltransferase activity"/>
    <property type="evidence" value="ECO:0007669"/>
    <property type="project" value="UniProtKB-KW"/>
</dbReference>
<evidence type="ECO:0000259" key="9">
    <source>
        <dbReference type="SMART" id="SM00563"/>
    </source>
</evidence>
<accession>A3K255</accession>
<dbReference type="OrthoDB" id="9806880at2"/>
<keyword evidence="4 8" id="KW-1133">Transmembrane helix</keyword>
<dbReference type="RefSeq" id="WP_005858001.1">
    <property type="nucleotide sequence ID" value="NZ_AAYA01000004.1"/>
</dbReference>
<dbReference type="EMBL" id="AAYA01000004">
    <property type="protein sequence ID" value="EBA09001.1"/>
    <property type="molecule type" value="Genomic_DNA"/>
</dbReference>
<dbReference type="PANTHER" id="PTHR23063">
    <property type="entry name" value="PHOSPHOLIPID ACYLTRANSFERASE"/>
    <property type="match status" value="1"/>
</dbReference>
<feature type="transmembrane region" description="Helical" evidence="8">
    <location>
        <begin position="24"/>
        <end position="48"/>
    </location>
</feature>
<name>A3K255_SAGS3</name>
<evidence type="ECO:0000256" key="4">
    <source>
        <dbReference type="ARBA" id="ARBA00022989"/>
    </source>
</evidence>
<keyword evidence="3 8" id="KW-0812">Transmembrane</keyword>
<reference evidence="10 11" key="1">
    <citation type="submission" date="2006-06" db="EMBL/GenBank/DDBJ databases">
        <authorList>
            <person name="Moran M.A."/>
            <person name="Ferriera S."/>
            <person name="Johnson J."/>
            <person name="Kravitz S."/>
            <person name="Beeson K."/>
            <person name="Sutton G."/>
            <person name="Rogers Y.-H."/>
            <person name="Friedman R."/>
            <person name="Frazier M."/>
            <person name="Venter J.C."/>
        </authorList>
    </citation>
    <scope>NUCLEOTIDE SEQUENCE [LARGE SCALE GENOMIC DNA]</scope>
    <source>
        <strain evidence="10 11">E-37</strain>
    </source>
</reference>
<dbReference type="AlphaFoldDB" id="A3K255"/>
<comment type="subcellular location">
    <subcellularLocation>
        <location evidence="1">Membrane</location>
    </subcellularLocation>
</comment>
<evidence type="ECO:0000313" key="10">
    <source>
        <dbReference type="EMBL" id="EBA09001.1"/>
    </source>
</evidence>
<dbReference type="eggNOG" id="COG0204">
    <property type="taxonomic scope" value="Bacteria"/>
</dbReference>
<evidence type="ECO:0000256" key="1">
    <source>
        <dbReference type="ARBA" id="ARBA00004370"/>
    </source>
</evidence>
<protein>
    <submittedName>
        <fullName evidence="10">Acyltransferase, putative</fullName>
    </submittedName>
</protein>
<dbReference type="PANTHER" id="PTHR23063:SF52">
    <property type="entry name" value="LYSOPHOSPHATIDYLCHOLINE ACYLTRANSFERASE"/>
    <property type="match status" value="1"/>
</dbReference>
<dbReference type="InterPro" id="IPR002123">
    <property type="entry name" value="Plipid/glycerol_acylTrfase"/>
</dbReference>
<dbReference type="SMART" id="SM00563">
    <property type="entry name" value="PlsC"/>
    <property type="match status" value="1"/>
</dbReference>
<evidence type="ECO:0000256" key="2">
    <source>
        <dbReference type="ARBA" id="ARBA00022679"/>
    </source>
</evidence>
<dbReference type="CDD" id="cd07989">
    <property type="entry name" value="LPLAT_AGPAT-like"/>
    <property type="match status" value="1"/>
</dbReference>